<evidence type="ECO:0000256" key="4">
    <source>
        <dbReference type="ARBA" id="ARBA00023002"/>
    </source>
</evidence>
<evidence type="ECO:0000256" key="2">
    <source>
        <dbReference type="ARBA" id="ARBA00022630"/>
    </source>
</evidence>
<dbReference type="AlphaFoldDB" id="A0A2G4T3W2"/>
<dbReference type="GeneID" id="35441554"/>
<evidence type="ECO:0000313" key="7">
    <source>
        <dbReference type="Proteomes" id="UP000242254"/>
    </source>
</evidence>
<dbReference type="GO" id="GO:0016709">
    <property type="term" value="F:oxidoreductase activity, acting on paired donors, with incorporation or reduction of molecular oxygen, NAD(P)H as one donor, and incorporation of one atom of oxygen"/>
    <property type="evidence" value="ECO:0007669"/>
    <property type="project" value="UniProtKB-ARBA"/>
</dbReference>
<evidence type="ECO:0000259" key="5">
    <source>
        <dbReference type="Pfam" id="PF01494"/>
    </source>
</evidence>
<gene>
    <name evidence="6" type="ORF">RHIMIDRAFT_248825</name>
</gene>
<protein>
    <recommendedName>
        <fullName evidence="5">FAD-binding domain-containing protein</fullName>
    </recommendedName>
</protein>
<keyword evidence="2" id="KW-0285">Flavoprotein</keyword>
<dbReference type="Gene3D" id="3.30.70.2450">
    <property type="match status" value="1"/>
</dbReference>
<dbReference type="PRINTS" id="PR00420">
    <property type="entry name" value="RNGMNOXGNASE"/>
</dbReference>
<dbReference type="RefSeq" id="XP_023469410.1">
    <property type="nucleotide sequence ID" value="XM_023610564.1"/>
</dbReference>
<dbReference type="Gene3D" id="3.50.50.60">
    <property type="entry name" value="FAD/NAD(P)-binding domain"/>
    <property type="match status" value="1"/>
</dbReference>
<reference evidence="6 7" key="1">
    <citation type="journal article" date="2016" name="Proc. Natl. Acad. Sci. U.S.A.">
        <title>Lipid metabolic changes in an early divergent fungus govern the establishment of a mutualistic symbiosis with endobacteria.</title>
        <authorList>
            <person name="Lastovetsky O.A."/>
            <person name="Gaspar M.L."/>
            <person name="Mondo S.J."/>
            <person name="LaButti K.M."/>
            <person name="Sandor L."/>
            <person name="Grigoriev I.V."/>
            <person name="Henry S.A."/>
            <person name="Pawlowska T.E."/>
        </authorList>
    </citation>
    <scope>NUCLEOTIDE SEQUENCE [LARGE SCALE GENOMIC DNA]</scope>
    <source>
        <strain evidence="6 7">ATCC 52813</strain>
    </source>
</reference>
<evidence type="ECO:0000256" key="1">
    <source>
        <dbReference type="ARBA" id="ARBA00001974"/>
    </source>
</evidence>
<dbReference type="InterPro" id="IPR036188">
    <property type="entry name" value="FAD/NAD-bd_sf"/>
</dbReference>
<sequence>MSDIKKVDVLVSGAGPTGLFITYLLARQGHSVYCLDPKPGPTDQSRAILLTSRTMEILESKGLAGEFLAEGFVSSGIRMYRKGTVFGHVDALGDTPFPHMTIVMQSKTEEILTRHIKDETDCTVHWSTEFVSYTQDDEKVVSVVLDKTTGQEHKIESRFIVGADGSHSRVRKGNPEFTYEGIAVTTKFFLADLSIHGENIENMMDRMNTFMFESHVMGMIRIYSRREGKDDSHVFRIFGNVEAYNRSEEETTRPTHGLQKEEPPKLEEIQAFVDRVTAPLKFTLSDLIWSSYFRINERITNKYRIKRAFLIGDAAHCHSPAGGQGMNLGLQDADNLAWKLSLVLNGQAADPETLLDSYHIEREPHAASTIKVTSRATQAGITEGFLARNIRETAMSTMMMIPQVREYAFKNVMQLFVTVDGGSKLLGTSDKGLIKAGHFLPDSEGLRQRTLEKRTSLIRRLNLHEILIGTTQYTAILVATCPSQAKPRLDLLEKFWIHARPYPVKRIIVESSWHTHFNQYPLFVLPQEEQDAQTSFYSEERMDSPYSVTSRVGLLPLFPKYFDGPSPCVLMIVRPDLYVAQSKTVYNENDIVSALEYFKAHLLSKPN</sequence>
<dbReference type="InterPro" id="IPR002938">
    <property type="entry name" value="FAD-bd"/>
</dbReference>
<accession>A0A2G4T3W2</accession>
<dbReference type="GO" id="GO:0071949">
    <property type="term" value="F:FAD binding"/>
    <property type="evidence" value="ECO:0007669"/>
    <property type="project" value="InterPro"/>
</dbReference>
<dbReference type="InterPro" id="IPR050641">
    <property type="entry name" value="RIFMO-like"/>
</dbReference>
<evidence type="ECO:0000313" key="6">
    <source>
        <dbReference type="EMBL" id="PHZ15702.1"/>
    </source>
</evidence>
<keyword evidence="3" id="KW-0274">FAD</keyword>
<dbReference type="Pfam" id="PF01494">
    <property type="entry name" value="FAD_binding_3"/>
    <property type="match status" value="1"/>
</dbReference>
<organism evidence="6 7">
    <name type="scientific">Rhizopus microsporus ATCC 52813</name>
    <dbReference type="NCBI Taxonomy" id="1340429"/>
    <lineage>
        <taxon>Eukaryota</taxon>
        <taxon>Fungi</taxon>
        <taxon>Fungi incertae sedis</taxon>
        <taxon>Mucoromycota</taxon>
        <taxon>Mucoromycotina</taxon>
        <taxon>Mucoromycetes</taxon>
        <taxon>Mucorales</taxon>
        <taxon>Mucorineae</taxon>
        <taxon>Rhizopodaceae</taxon>
        <taxon>Rhizopus</taxon>
    </lineage>
</organism>
<comment type="cofactor">
    <cofactor evidence="1">
        <name>FAD</name>
        <dbReference type="ChEBI" id="CHEBI:57692"/>
    </cofactor>
</comment>
<evidence type="ECO:0000256" key="3">
    <source>
        <dbReference type="ARBA" id="ARBA00022827"/>
    </source>
</evidence>
<dbReference type="STRING" id="1340429.A0A2G4T3W2"/>
<dbReference type="PANTHER" id="PTHR43004:SF19">
    <property type="entry name" value="BINDING MONOOXYGENASE, PUTATIVE (JCVI)-RELATED"/>
    <property type="match status" value="1"/>
</dbReference>
<proteinExistence type="predicted"/>
<keyword evidence="7" id="KW-1185">Reference proteome</keyword>
<dbReference type="PANTHER" id="PTHR43004">
    <property type="entry name" value="TRK SYSTEM POTASSIUM UPTAKE PROTEIN"/>
    <property type="match status" value="1"/>
</dbReference>
<keyword evidence="4" id="KW-0560">Oxidoreductase</keyword>
<dbReference type="Proteomes" id="UP000242254">
    <property type="component" value="Unassembled WGS sequence"/>
</dbReference>
<name>A0A2G4T3W2_RHIZD</name>
<dbReference type="SUPFAM" id="SSF51905">
    <property type="entry name" value="FAD/NAD(P)-binding domain"/>
    <property type="match status" value="1"/>
</dbReference>
<feature type="domain" description="FAD-binding" evidence="5">
    <location>
        <begin position="6"/>
        <end position="370"/>
    </location>
</feature>
<dbReference type="EMBL" id="KZ303844">
    <property type="protein sequence ID" value="PHZ15702.1"/>
    <property type="molecule type" value="Genomic_DNA"/>
</dbReference>